<evidence type="ECO:0000313" key="2">
    <source>
        <dbReference type="EnsemblPlants" id="QL05p013468:mrna"/>
    </source>
</evidence>
<feature type="transmembrane region" description="Helical" evidence="1">
    <location>
        <begin position="48"/>
        <end position="67"/>
    </location>
</feature>
<reference evidence="2 3" key="1">
    <citation type="journal article" date="2016" name="G3 (Bethesda)">
        <title>First Draft Assembly and Annotation of the Genome of a California Endemic Oak Quercus lobata Nee (Fagaceae).</title>
        <authorList>
            <person name="Sork V.L."/>
            <person name="Fitz-Gibbon S.T."/>
            <person name="Puiu D."/>
            <person name="Crepeau M."/>
            <person name="Gugger P.F."/>
            <person name="Sherman R."/>
            <person name="Stevens K."/>
            <person name="Langley C.H."/>
            <person name="Pellegrini M."/>
            <person name="Salzberg S.L."/>
        </authorList>
    </citation>
    <scope>NUCLEOTIDE SEQUENCE [LARGE SCALE GENOMIC DNA]</scope>
    <source>
        <strain evidence="2 3">cv. SW786</strain>
    </source>
</reference>
<keyword evidence="1" id="KW-0812">Transmembrane</keyword>
<organism evidence="2 3">
    <name type="scientific">Quercus lobata</name>
    <name type="common">Valley oak</name>
    <dbReference type="NCBI Taxonomy" id="97700"/>
    <lineage>
        <taxon>Eukaryota</taxon>
        <taxon>Viridiplantae</taxon>
        <taxon>Streptophyta</taxon>
        <taxon>Embryophyta</taxon>
        <taxon>Tracheophyta</taxon>
        <taxon>Spermatophyta</taxon>
        <taxon>Magnoliopsida</taxon>
        <taxon>eudicotyledons</taxon>
        <taxon>Gunneridae</taxon>
        <taxon>Pentapetalae</taxon>
        <taxon>rosids</taxon>
        <taxon>fabids</taxon>
        <taxon>Fagales</taxon>
        <taxon>Fagaceae</taxon>
        <taxon>Quercus</taxon>
    </lineage>
</organism>
<keyword evidence="1" id="KW-0472">Membrane</keyword>
<accession>A0A7N2LNE0</accession>
<dbReference type="Gramene" id="QL05p013468:mrna">
    <property type="protein sequence ID" value="QL05p013468:mrna"/>
    <property type="gene ID" value="QL05p013468"/>
</dbReference>
<dbReference type="InParanoid" id="A0A7N2LNE0"/>
<dbReference type="EnsemblPlants" id="QL05p013468:mrna">
    <property type="protein sequence ID" value="QL05p013468:mrna"/>
    <property type="gene ID" value="QL05p013468"/>
</dbReference>
<name>A0A7N2LNE0_QUELO</name>
<evidence type="ECO:0000313" key="3">
    <source>
        <dbReference type="Proteomes" id="UP000594261"/>
    </source>
</evidence>
<dbReference type="EMBL" id="LRBV02000005">
    <property type="status" value="NOT_ANNOTATED_CDS"/>
    <property type="molecule type" value="Genomic_DNA"/>
</dbReference>
<feature type="transmembrane region" description="Helical" evidence="1">
    <location>
        <begin position="25"/>
        <end position="42"/>
    </location>
</feature>
<dbReference type="Proteomes" id="UP000594261">
    <property type="component" value="Chromosome 5"/>
</dbReference>
<reference evidence="2" key="2">
    <citation type="submission" date="2021-01" db="UniProtKB">
        <authorList>
            <consortium name="EnsemblPlants"/>
        </authorList>
    </citation>
    <scope>IDENTIFICATION</scope>
</reference>
<protein>
    <submittedName>
        <fullName evidence="2">Uncharacterized protein</fullName>
    </submittedName>
</protein>
<dbReference type="AlphaFoldDB" id="A0A7N2LNE0"/>
<keyword evidence="3" id="KW-1185">Reference proteome</keyword>
<keyword evidence="1" id="KW-1133">Transmembrane helix</keyword>
<sequence length="173" mass="19224">MAAVVHSIAFAWITVQPRNSKYLPLLRLASLGSGVLTCGLLFGLLISNLWWCIVNLCIILVVIVEILRRWHQPIYEYLYHATNLVLASVKALTQAEAKVQAQDSKADDRATEAGDKAAASIAELLLHVYQSVCQLCIWIQQKFQSVCFEASQAFSLTHDAVEQENGRTRVAIV</sequence>
<proteinExistence type="predicted"/>
<evidence type="ECO:0000256" key="1">
    <source>
        <dbReference type="SAM" id="Phobius"/>
    </source>
</evidence>